<reference evidence="1" key="1">
    <citation type="submission" date="2021-04" db="EMBL/GenBank/DDBJ databases">
        <title>Isolation of p-tert-butylphenol degrading bacteria Sphingobium phenoxybenzoativorans Tas13 from active sludge.</title>
        <authorList>
            <person name="Li Y."/>
        </authorList>
    </citation>
    <scope>NUCLEOTIDE SEQUENCE</scope>
    <source>
        <strain evidence="1">Tas13</strain>
    </source>
</reference>
<dbReference type="Gene3D" id="3.90.180.10">
    <property type="entry name" value="Medium-chain alcohol dehydrogenases, catalytic domain"/>
    <property type="match status" value="1"/>
</dbReference>
<accession>A0A975Q2U0</accession>
<dbReference type="Proteomes" id="UP000681425">
    <property type="component" value="Chromosome"/>
</dbReference>
<dbReference type="InterPro" id="IPR036291">
    <property type="entry name" value="NAD(P)-bd_dom_sf"/>
</dbReference>
<dbReference type="EMBL" id="CP073910">
    <property type="protein sequence ID" value="QUT07209.1"/>
    <property type="molecule type" value="Genomic_DNA"/>
</dbReference>
<dbReference type="SUPFAM" id="SSF51735">
    <property type="entry name" value="NAD(P)-binding Rossmann-fold domains"/>
    <property type="match status" value="1"/>
</dbReference>
<dbReference type="AlphaFoldDB" id="A0A975Q2U0"/>
<dbReference type="Gene3D" id="3.40.50.720">
    <property type="entry name" value="NAD(P)-binding Rossmann-like Domain"/>
    <property type="match status" value="1"/>
</dbReference>
<dbReference type="KEGG" id="spph:KFK14_07300"/>
<gene>
    <name evidence="1" type="ORF">KFK14_07300</name>
</gene>
<sequence>MAKAAGMTVISTTRNISKIQGLEDHGVDEALLDDGELARKIGGRVNVALQVTGFSNLADTLGSMAPLGVTCLVGVLGEYSDVHSGALISPHPISYIPHSVRLTTRTGLWPGKNEMQTWVTGMEEGIYNMPIDKIFSFEQIGKPCAAEKRMGDWVG</sequence>
<keyword evidence="2" id="KW-1185">Reference proteome</keyword>
<proteinExistence type="predicted"/>
<evidence type="ECO:0000313" key="2">
    <source>
        <dbReference type="Proteomes" id="UP000681425"/>
    </source>
</evidence>
<organism evidence="1 2">
    <name type="scientific">Sphingobium phenoxybenzoativorans</name>
    <dbReference type="NCBI Taxonomy" id="1592790"/>
    <lineage>
        <taxon>Bacteria</taxon>
        <taxon>Pseudomonadati</taxon>
        <taxon>Pseudomonadota</taxon>
        <taxon>Alphaproteobacteria</taxon>
        <taxon>Sphingomonadales</taxon>
        <taxon>Sphingomonadaceae</taxon>
        <taxon>Sphingobium</taxon>
    </lineage>
</organism>
<name>A0A975Q2U0_9SPHN</name>
<evidence type="ECO:0000313" key="1">
    <source>
        <dbReference type="EMBL" id="QUT07209.1"/>
    </source>
</evidence>
<protein>
    <submittedName>
        <fullName evidence="1">Uncharacterized protein</fullName>
    </submittedName>
</protein>